<gene>
    <name evidence="1" type="ORF">LCGC14_3065110</name>
</gene>
<protein>
    <submittedName>
        <fullName evidence="1">Uncharacterized protein</fullName>
    </submittedName>
</protein>
<dbReference type="AlphaFoldDB" id="A0A0F8X642"/>
<accession>A0A0F8X642</accession>
<proteinExistence type="predicted"/>
<organism evidence="1">
    <name type="scientific">marine sediment metagenome</name>
    <dbReference type="NCBI Taxonomy" id="412755"/>
    <lineage>
        <taxon>unclassified sequences</taxon>
        <taxon>metagenomes</taxon>
        <taxon>ecological metagenomes</taxon>
    </lineage>
</organism>
<comment type="caution">
    <text evidence="1">The sequence shown here is derived from an EMBL/GenBank/DDBJ whole genome shotgun (WGS) entry which is preliminary data.</text>
</comment>
<evidence type="ECO:0000313" key="1">
    <source>
        <dbReference type="EMBL" id="KKK56380.1"/>
    </source>
</evidence>
<reference evidence="1" key="1">
    <citation type="journal article" date="2015" name="Nature">
        <title>Complex archaea that bridge the gap between prokaryotes and eukaryotes.</title>
        <authorList>
            <person name="Spang A."/>
            <person name="Saw J.H."/>
            <person name="Jorgensen S.L."/>
            <person name="Zaremba-Niedzwiedzka K."/>
            <person name="Martijn J."/>
            <person name="Lind A.E."/>
            <person name="van Eijk R."/>
            <person name="Schleper C."/>
            <person name="Guy L."/>
            <person name="Ettema T.J."/>
        </authorList>
    </citation>
    <scope>NUCLEOTIDE SEQUENCE</scope>
</reference>
<sequence>MGELHPCTGGCWFCSQDDEHEVLCYDNEFDTYVHLSCIRKALKEDNPEARIMNYLLN</sequence>
<dbReference type="EMBL" id="LAZR01065023">
    <property type="protein sequence ID" value="KKK56380.1"/>
    <property type="molecule type" value="Genomic_DNA"/>
</dbReference>
<name>A0A0F8X642_9ZZZZ</name>